<dbReference type="Pfam" id="PF12796">
    <property type="entry name" value="Ank_2"/>
    <property type="match status" value="1"/>
</dbReference>
<dbReference type="PROSITE" id="PS50088">
    <property type="entry name" value="ANK_REPEAT"/>
    <property type="match status" value="1"/>
</dbReference>
<dbReference type="Pfam" id="PF07525">
    <property type="entry name" value="SOCS_box"/>
    <property type="match status" value="1"/>
</dbReference>
<dbReference type="PROSITE" id="PS50297">
    <property type="entry name" value="ANK_REP_REGION"/>
    <property type="match status" value="1"/>
</dbReference>
<dbReference type="InterPro" id="IPR001496">
    <property type="entry name" value="SOCS_box"/>
</dbReference>
<dbReference type="OrthoDB" id="194358at2759"/>
<keyword evidence="1" id="KW-0677">Repeat</keyword>
<dbReference type="PROSITE" id="PS50225">
    <property type="entry name" value="SOCS"/>
    <property type="match status" value="1"/>
</dbReference>
<dbReference type="SUPFAM" id="SSF158235">
    <property type="entry name" value="SOCS box-like"/>
    <property type="match status" value="1"/>
</dbReference>
<feature type="domain" description="SOCS box" evidence="4">
    <location>
        <begin position="252"/>
        <end position="312"/>
    </location>
</feature>
<name>A0A8B8CZ76_CRAVI</name>
<evidence type="ECO:0000256" key="1">
    <source>
        <dbReference type="ARBA" id="ARBA00022737"/>
    </source>
</evidence>
<dbReference type="GO" id="GO:0035556">
    <property type="term" value="P:intracellular signal transduction"/>
    <property type="evidence" value="ECO:0007669"/>
    <property type="project" value="InterPro"/>
</dbReference>
<organism evidence="5 6">
    <name type="scientific">Crassostrea virginica</name>
    <name type="common">Eastern oyster</name>
    <dbReference type="NCBI Taxonomy" id="6565"/>
    <lineage>
        <taxon>Eukaryota</taxon>
        <taxon>Metazoa</taxon>
        <taxon>Spiralia</taxon>
        <taxon>Lophotrochozoa</taxon>
        <taxon>Mollusca</taxon>
        <taxon>Bivalvia</taxon>
        <taxon>Autobranchia</taxon>
        <taxon>Pteriomorphia</taxon>
        <taxon>Ostreida</taxon>
        <taxon>Ostreoidea</taxon>
        <taxon>Ostreidae</taxon>
        <taxon>Crassostrea</taxon>
    </lineage>
</organism>
<dbReference type="SUPFAM" id="SSF48403">
    <property type="entry name" value="Ankyrin repeat"/>
    <property type="match status" value="1"/>
</dbReference>
<dbReference type="InterPro" id="IPR036770">
    <property type="entry name" value="Ankyrin_rpt-contain_sf"/>
</dbReference>
<dbReference type="SMART" id="SM00969">
    <property type="entry name" value="SOCS_box"/>
    <property type="match status" value="1"/>
</dbReference>
<dbReference type="SMART" id="SM00248">
    <property type="entry name" value="ANK"/>
    <property type="match status" value="5"/>
</dbReference>
<dbReference type="CDD" id="cd03716">
    <property type="entry name" value="SOCS_ASB_like"/>
    <property type="match status" value="1"/>
</dbReference>
<protein>
    <submittedName>
        <fullName evidence="6">Uncharacterized protein LOC111122348</fullName>
    </submittedName>
</protein>
<keyword evidence="2 3" id="KW-0040">ANK repeat</keyword>
<evidence type="ECO:0000259" key="4">
    <source>
        <dbReference type="PROSITE" id="PS50225"/>
    </source>
</evidence>
<evidence type="ECO:0000313" key="6">
    <source>
        <dbReference type="RefSeq" id="XP_022319791.1"/>
    </source>
</evidence>
<evidence type="ECO:0000313" key="5">
    <source>
        <dbReference type="Proteomes" id="UP000694844"/>
    </source>
</evidence>
<dbReference type="RefSeq" id="XP_022319791.1">
    <property type="nucleotide sequence ID" value="XM_022464083.1"/>
</dbReference>
<dbReference type="PANTHER" id="PTHR24198:SF165">
    <property type="entry name" value="ANKYRIN REPEAT-CONTAINING PROTEIN-RELATED"/>
    <property type="match status" value="1"/>
</dbReference>
<proteinExistence type="predicted"/>
<keyword evidence="5" id="KW-1185">Reference proteome</keyword>
<gene>
    <name evidence="6" type="primary">LOC111122348</name>
</gene>
<accession>A0A8B8CZ76</accession>
<evidence type="ECO:0000256" key="2">
    <source>
        <dbReference type="ARBA" id="ARBA00023043"/>
    </source>
</evidence>
<dbReference type="KEGG" id="cvn:111122348"/>
<feature type="repeat" description="ANK" evidence="3">
    <location>
        <begin position="140"/>
        <end position="172"/>
    </location>
</feature>
<reference evidence="6" key="1">
    <citation type="submission" date="2025-08" db="UniProtKB">
        <authorList>
            <consortium name="RefSeq"/>
        </authorList>
    </citation>
    <scope>IDENTIFICATION</scope>
    <source>
        <tissue evidence="6">Whole sample</tissue>
    </source>
</reference>
<dbReference type="GeneID" id="111122348"/>
<evidence type="ECO:0000256" key="3">
    <source>
        <dbReference type="PROSITE-ProRule" id="PRU00023"/>
    </source>
</evidence>
<dbReference type="Gene3D" id="1.25.40.20">
    <property type="entry name" value="Ankyrin repeat-containing domain"/>
    <property type="match status" value="1"/>
</dbReference>
<dbReference type="Proteomes" id="UP000694844">
    <property type="component" value="Chromosome 2"/>
</dbReference>
<dbReference type="PANTHER" id="PTHR24198">
    <property type="entry name" value="ANKYRIN REPEAT AND PROTEIN KINASE DOMAIN-CONTAINING PROTEIN"/>
    <property type="match status" value="1"/>
</dbReference>
<dbReference type="InterPro" id="IPR036036">
    <property type="entry name" value="SOCS_box-like_dom_sf"/>
</dbReference>
<sequence>MPVKMQKTGERGMDNLLCTSFQAINEYNQSHLVFDLYMAVVSGETQLVRNILLSHPDVDFNVLVKGATVLSLSLYKRHFDIFGLLMRHSEKSRKMKLNICSKDHLNRVEPPIITACRMHFLEGVVALVNAGADIDAVDNNGHTALWVASRQQMPDLVEYLISNGASVNKTDRFNYTPLLTALTYRVSSIITKTLILHGSNMEGPKVSIMAQQTPLFWAAKSKNIEIVRLILCAGLPTSEIKSVHRALLMDGELDSQILALLNSEYQSPPLLRQICRRVVRNTVSNCCKGKDFIKHINALPLPVIMKQYLMLR</sequence>
<dbReference type="InterPro" id="IPR002110">
    <property type="entry name" value="Ankyrin_rpt"/>
</dbReference>
<dbReference type="AlphaFoldDB" id="A0A8B8CZ76"/>